<name>A0A4U5NZH3_STECR</name>
<feature type="region of interest" description="Disordered" evidence="1">
    <location>
        <begin position="1"/>
        <end position="21"/>
    </location>
</feature>
<accession>A0A4U5NZH3</accession>
<evidence type="ECO:0000256" key="1">
    <source>
        <dbReference type="SAM" id="MobiDB-lite"/>
    </source>
</evidence>
<dbReference type="AlphaFoldDB" id="A0A4U5NZH3"/>
<reference evidence="2 3" key="2">
    <citation type="journal article" date="2019" name="G3 (Bethesda)">
        <title>Hybrid Assembly of the Genome of the Entomopathogenic Nematode Steinernema carpocapsae Identifies the X-Chromosome.</title>
        <authorList>
            <person name="Serra L."/>
            <person name="Macchietto M."/>
            <person name="Macias-Munoz A."/>
            <person name="McGill C.J."/>
            <person name="Rodriguez I.M."/>
            <person name="Rodriguez B."/>
            <person name="Murad R."/>
            <person name="Mortazavi A."/>
        </authorList>
    </citation>
    <scope>NUCLEOTIDE SEQUENCE [LARGE SCALE GENOMIC DNA]</scope>
    <source>
        <strain evidence="2 3">ALL</strain>
    </source>
</reference>
<evidence type="ECO:0000313" key="3">
    <source>
        <dbReference type="Proteomes" id="UP000298663"/>
    </source>
</evidence>
<proteinExistence type="predicted"/>
<dbReference type="EMBL" id="AZBU02000003">
    <property type="protein sequence ID" value="TKR89059.1"/>
    <property type="molecule type" value="Genomic_DNA"/>
</dbReference>
<reference evidence="2 3" key="1">
    <citation type="journal article" date="2015" name="Genome Biol.">
        <title>Comparative genomics of Steinernema reveals deeply conserved gene regulatory networks.</title>
        <authorList>
            <person name="Dillman A.R."/>
            <person name="Macchietto M."/>
            <person name="Porter C.F."/>
            <person name="Rogers A."/>
            <person name="Williams B."/>
            <person name="Antoshechkin I."/>
            <person name="Lee M.M."/>
            <person name="Goodwin Z."/>
            <person name="Lu X."/>
            <person name="Lewis E.E."/>
            <person name="Goodrich-Blair H."/>
            <person name="Stock S.P."/>
            <person name="Adams B.J."/>
            <person name="Sternberg P.W."/>
            <person name="Mortazavi A."/>
        </authorList>
    </citation>
    <scope>NUCLEOTIDE SEQUENCE [LARGE SCALE GENOMIC DNA]</scope>
    <source>
        <strain evidence="2 3">ALL</strain>
    </source>
</reference>
<protein>
    <submittedName>
        <fullName evidence="2">Uncharacterized protein</fullName>
    </submittedName>
</protein>
<dbReference type="OrthoDB" id="10065749at2759"/>
<comment type="caution">
    <text evidence="2">The sequence shown here is derived from an EMBL/GenBank/DDBJ whole genome shotgun (WGS) entry which is preliminary data.</text>
</comment>
<dbReference type="Proteomes" id="UP000298663">
    <property type="component" value="Unassembled WGS sequence"/>
</dbReference>
<keyword evidence="3" id="KW-1185">Reference proteome</keyword>
<organism evidence="2 3">
    <name type="scientific">Steinernema carpocapsae</name>
    <name type="common">Entomopathogenic nematode</name>
    <dbReference type="NCBI Taxonomy" id="34508"/>
    <lineage>
        <taxon>Eukaryota</taxon>
        <taxon>Metazoa</taxon>
        <taxon>Ecdysozoa</taxon>
        <taxon>Nematoda</taxon>
        <taxon>Chromadorea</taxon>
        <taxon>Rhabditida</taxon>
        <taxon>Tylenchina</taxon>
        <taxon>Panagrolaimomorpha</taxon>
        <taxon>Strongyloidoidea</taxon>
        <taxon>Steinernematidae</taxon>
        <taxon>Steinernema</taxon>
    </lineage>
</organism>
<gene>
    <name evidence="2" type="ORF">L596_013218</name>
</gene>
<sequence length="184" mass="19829">MADCLEADNASGADHDRSIDSSSFQREQFDLFKHDFRESAEALGENSNPMTLSAQTKKDIVNVVRTLQKAQFFLDSIPAEVGSELAAQIGSTAADLKAFLVGKGSLDGEFTAQNVNLPEYVHFDLSMLMGGDSEDLSPEAGTLDGITALDRVTKAKIDSLLGAASILLLEYNDLKKKIQSQARA</sequence>
<evidence type="ECO:0000313" key="2">
    <source>
        <dbReference type="EMBL" id="TKR89059.1"/>
    </source>
</evidence>